<dbReference type="GO" id="GO:0005811">
    <property type="term" value="C:lipid droplet"/>
    <property type="evidence" value="ECO:0007669"/>
    <property type="project" value="TreeGrafter"/>
</dbReference>
<dbReference type="GO" id="GO:0010890">
    <property type="term" value="P:positive regulation of triglyceride storage"/>
    <property type="evidence" value="ECO:0007669"/>
    <property type="project" value="TreeGrafter"/>
</dbReference>
<dbReference type="GO" id="GO:0005829">
    <property type="term" value="C:cytosol"/>
    <property type="evidence" value="ECO:0007669"/>
    <property type="project" value="TreeGrafter"/>
</dbReference>
<dbReference type="PANTHER" id="PTHR14024">
    <property type="entry name" value="PERILIPIN"/>
    <property type="match status" value="1"/>
</dbReference>
<keyword evidence="4" id="KW-1185">Reference proteome</keyword>
<feature type="region of interest" description="Disordered" evidence="2">
    <location>
        <begin position="1"/>
        <end position="32"/>
    </location>
</feature>
<dbReference type="InterPro" id="IPR004279">
    <property type="entry name" value="Perilipin"/>
</dbReference>
<dbReference type="OrthoDB" id="376826at2759"/>
<evidence type="ECO:0000313" key="3">
    <source>
        <dbReference type="EMBL" id="ORX94441.1"/>
    </source>
</evidence>
<reference evidence="3 4" key="1">
    <citation type="submission" date="2016-07" db="EMBL/GenBank/DDBJ databases">
        <title>Pervasive Adenine N6-methylation of Active Genes in Fungi.</title>
        <authorList>
            <consortium name="DOE Joint Genome Institute"/>
            <person name="Mondo S.J."/>
            <person name="Dannebaum R.O."/>
            <person name="Kuo R.C."/>
            <person name="Labutti K."/>
            <person name="Haridas S."/>
            <person name="Kuo A."/>
            <person name="Salamov A."/>
            <person name="Ahrendt S.R."/>
            <person name="Lipzen A."/>
            <person name="Sullivan W."/>
            <person name="Andreopoulos W.B."/>
            <person name="Clum A."/>
            <person name="Lindquist E."/>
            <person name="Daum C."/>
            <person name="Ramamoorthy G.K."/>
            <person name="Gryganskyi A."/>
            <person name="Culley D."/>
            <person name="Magnuson J.K."/>
            <person name="James T.Y."/>
            <person name="O'Malley M.A."/>
            <person name="Stajich J.E."/>
            <person name="Spatafora J.W."/>
            <person name="Visel A."/>
            <person name="Grigoriev I.V."/>
        </authorList>
    </citation>
    <scope>NUCLEOTIDE SEQUENCE [LARGE SCALE GENOMIC DNA]</scope>
    <source>
        <strain evidence="3 4">CBS 931.73</strain>
    </source>
</reference>
<sequence>MSQEPNANSHAASKENSKKQNSTNNGNTTGDSELHMATRIYEIPVVQDSVNAVRSYIEHSNSRYVHLVADTANSAFSTVTKAIKPVQTHFQRQIQQVDDIGCKSLDYLEGKFPIIKKPTNEVIETCRSTLEPYVGNFAATAQNLLNNVRNALPGH</sequence>
<dbReference type="AlphaFoldDB" id="A0A1Y1Y8U3"/>
<dbReference type="PANTHER" id="PTHR14024:SF49">
    <property type="entry name" value="LIPID STORAGE DROPLETS SURFACE-BINDING PROTEIN 1"/>
    <property type="match status" value="1"/>
</dbReference>
<dbReference type="GO" id="GO:0019915">
    <property type="term" value="P:lipid storage"/>
    <property type="evidence" value="ECO:0007669"/>
    <property type="project" value="TreeGrafter"/>
</dbReference>
<dbReference type="Pfam" id="PF03036">
    <property type="entry name" value="Perilipin"/>
    <property type="match status" value="1"/>
</dbReference>
<protein>
    <submittedName>
        <fullName evidence="3">Uncharacterized protein</fullName>
    </submittedName>
</protein>
<evidence type="ECO:0000256" key="1">
    <source>
        <dbReference type="ARBA" id="ARBA00006311"/>
    </source>
</evidence>
<comment type="similarity">
    <text evidence="1">Belongs to the perilipin family.</text>
</comment>
<gene>
    <name evidence="3" type="ORF">K493DRAFT_315494</name>
</gene>
<accession>A0A1Y1Y8U3</accession>
<dbReference type="EMBL" id="MCFE01000204">
    <property type="protein sequence ID" value="ORX94441.1"/>
    <property type="molecule type" value="Genomic_DNA"/>
</dbReference>
<evidence type="ECO:0000313" key="4">
    <source>
        <dbReference type="Proteomes" id="UP000193498"/>
    </source>
</evidence>
<feature type="compositionally biased region" description="Low complexity" evidence="2">
    <location>
        <begin position="19"/>
        <end position="30"/>
    </location>
</feature>
<organism evidence="3 4">
    <name type="scientific">Basidiobolus meristosporus CBS 931.73</name>
    <dbReference type="NCBI Taxonomy" id="1314790"/>
    <lineage>
        <taxon>Eukaryota</taxon>
        <taxon>Fungi</taxon>
        <taxon>Fungi incertae sedis</taxon>
        <taxon>Zoopagomycota</taxon>
        <taxon>Entomophthoromycotina</taxon>
        <taxon>Basidiobolomycetes</taxon>
        <taxon>Basidiobolales</taxon>
        <taxon>Basidiobolaceae</taxon>
        <taxon>Basidiobolus</taxon>
    </lineage>
</organism>
<name>A0A1Y1Y8U3_9FUNG</name>
<feature type="compositionally biased region" description="Polar residues" evidence="2">
    <location>
        <begin position="1"/>
        <end position="11"/>
    </location>
</feature>
<comment type="caution">
    <text evidence="3">The sequence shown here is derived from an EMBL/GenBank/DDBJ whole genome shotgun (WGS) entry which is preliminary data.</text>
</comment>
<dbReference type="Proteomes" id="UP000193498">
    <property type="component" value="Unassembled WGS sequence"/>
</dbReference>
<evidence type="ECO:0000256" key="2">
    <source>
        <dbReference type="SAM" id="MobiDB-lite"/>
    </source>
</evidence>
<dbReference type="STRING" id="1314790.A0A1Y1Y8U3"/>
<dbReference type="InParanoid" id="A0A1Y1Y8U3"/>
<proteinExistence type="inferred from homology"/>